<keyword evidence="4 7" id="KW-0067">ATP-binding</keyword>
<keyword evidence="3 7" id="KW-0547">Nucleotide-binding</keyword>
<proteinExistence type="inferred from homology"/>
<dbReference type="RefSeq" id="WP_101894818.1">
    <property type="nucleotide sequence ID" value="NZ_CP022684.1"/>
</dbReference>
<dbReference type="EC" id="2.7.7.89" evidence="7"/>
<feature type="domain" description="Glutamate-ammonia ligase adenylyltransferase repeated" evidence="8">
    <location>
        <begin position="47"/>
        <end position="298"/>
    </location>
</feature>
<feature type="domain" description="PII-uridylyltransferase/Glutamine-synthetase adenylyltransferase" evidence="9">
    <location>
        <begin position="874"/>
        <end position="953"/>
    </location>
</feature>
<dbReference type="Gene3D" id="1.10.4050.10">
    <property type="entry name" value="Glutamine synthase adenylyltransferase GlnE"/>
    <property type="match status" value="1"/>
</dbReference>
<dbReference type="Gene3D" id="1.20.120.330">
    <property type="entry name" value="Nucleotidyltransferases domain 2"/>
    <property type="match status" value="2"/>
</dbReference>
<dbReference type="GO" id="GO:0005524">
    <property type="term" value="F:ATP binding"/>
    <property type="evidence" value="ECO:0007669"/>
    <property type="project" value="UniProtKB-UniRule"/>
</dbReference>
<dbReference type="SUPFAM" id="SSF81593">
    <property type="entry name" value="Nucleotidyltransferase substrate binding subunit/domain"/>
    <property type="match status" value="2"/>
</dbReference>
<protein>
    <recommendedName>
        <fullName evidence="7">Bifunctional glutamine synthetase adenylyltransferase/adenylyl-removing enzyme</fullName>
    </recommendedName>
    <alternativeName>
        <fullName evidence="7">ATP:glutamine synthetase adenylyltransferase</fullName>
    </alternativeName>
    <alternativeName>
        <fullName evidence="7">ATase</fullName>
    </alternativeName>
    <domain>
        <recommendedName>
            <fullName evidence="7">Glutamine synthetase adenylyl-L-tyrosine phosphorylase</fullName>
            <ecNumber evidence="7">2.7.7.89</ecNumber>
        </recommendedName>
        <alternativeName>
            <fullName evidence="7">Adenylyl removase</fullName>
            <shortName evidence="7">AR</shortName>
            <shortName evidence="7">AT-N</shortName>
        </alternativeName>
    </domain>
    <domain>
        <recommendedName>
            <fullName evidence="7">Glutamine synthetase adenylyl transferase</fullName>
            <ecNumber evidence="7">2.7.7.42</ecNumber>
        </recommendedName>
        <alternativeName>
            <fullName evidence="7">Adenylyl transferase</fullName>
            <shortName evidence="7">AT</shortName>
            <shortName evidence="7">AT-C</shortName>
        </alternativeName>
    </domain>
</protein>
<feature type="region of interest" description="Adenylyl transferase" evidence="7">
    <location>
        <begin position="476"/>
        <end position="978"/>
    </location>
</feature>
<dbReference type="FunFam" id="3.30.460.10:FF:000009">
    <property type="entry name" value="Bifunctional glutamine synthetase adenylyltransferase/adenylyl-removing enzyme"/>
    <property type="match status" value="2"/>
</dbReference>
<name>A0A2K9LMH2_9GAMM</name>
<dbReference type="Gene3D" id="1.20.120.1510">
    <property type="match status" value="1"/>
</dbReference>
<sequence>MSLFSLDRIPAAVLPALQSNLHRYEEALSDAGLLDQVAGLGAALLQELQGCFLASDYVAAQLIRFPELLLELAGSGQLHRSHEPGYYASTLHTLLQPVADEAGLSKPLRQFRRREMVRIIWRDSNGLADYQETVRDLSAMADACIDQALNKIYPWMEPQFGLPYYKDKSGGQSDQTMPLVVLGMGKLGARELNLSSDIDLIFAYAHEGETRGGRKDMAHRDFYNRLGQKLIKALDENTVDGFVFRVDMRLRPYGSSGALALNFRAMESYYEEQGREWERYAMIKARAIGSDNGDGEKLLQRLKPFVYRRYVDFGVIESLRELKKLINQEVLRRGNEDNVKTGAGGIREVEFIAQVFQLIRGGQDVELQQRNLLQVMGIIRDLGLLPPEIVQTLCDDYVFLRNVEHRIQALQDRQTQLLPEEEVQQARIAIGLGFADWATFYQTLNQARQRVRTHFDAVIAAPQDQDEVAVLDQAVSLWLTEQSAEQAIEDLQQLGFSEPQNTWNLLHEFQTSRQVTHMQAVGRERLDKLMPLLINACAQQADPDLTFQRVLRLVEAILRRSAYIALLVENPSSLERLAMLFAASPWVADTIARYPMLLDTLLNEATLLKPTDVDTLKNELRQVLLRIPEDDLERQMDALRQFKHSHVLRVAASEIAGTLPIMKVSDYLTWLAETLLQAVLDLSWHQMVEKYGRPLRADGSPCEQDFIIIGYGKVGGIELSYSSDLDLVFIHDADSSGSTDGEKSIDNSVFFARLGQRIIHILTSKMASGELYETDMRLRPSGNAGLLVSTLKAFQDYQQEKAWNWEHQALVRARVVAGCPQLAERFNAVREGILSAPRDEAKLKQEVVEMRQKMLSHLSTYKELELNPDRLGADFTFNLKQDPGGIVDIEFLAQYLVLRWSGEKPPVAQRTDNMRILDSALEQGVMSPDDVSALQSAYLLYRSQTHALALLNGGTSVSADLFINERRQVREIWRKTFS</sequence>
<dbReference type="Pfam" id="PF08335">
    <property type="entry name" value="GlnD_UR_UTase"/>
    <property type="match status" value="2"/>
</dbReference>
<dbReference type="NCBIfam" id="NF008292">
    <property type="entry name" value="PRK11072.1"/>
    <property type="match status" value="1"/>
</dbReference>
<dbReference type="HAMAP" id="MF_00802">
    <property type="entry name" value="GlnE"/>
    <property type="match status" value="1"/>
</dbReference>
<dbReference type="GO" id="GO:0047388">
    <property type="term" value="F:[glutamine synthetase]-adenylyl-L-tyrosine phosphorylase activity"/>
    <property type="evidence" value="ECO:0007669"/>
    <property type="project" value="UniProtKB-EC"/>
</dbReference>
<dbReference type="Pfam" id="PF03710">
    <property type="entry name" value="GlnE"/>
    <property type="match status" value="2"/>
</dbReference>
<evidence type="ECO:0000313" key="10">
    <source>
        <dbReference type="EMBL" id="AUM13440.1"/>
    </source>
</evidence>
<evidence type="ECO:0000256" key="5">
    <source>
        <dbReference type="ARBA" id="ARBA00022842"/>
    </source>
</evidence>
<dbReference type="GO" id="GO:0005829">
    <property type="term" value="C:cytosol"/>
    <property type="evidence" value="ECO:0007669"/>
    <property type="project" value="TreeGrafter"/>
</dbReference>
<evidence type="ECO:0000313" key="11">
    <source>
        <dbReference type="Proteomes" id="UP000235116"/>
    </source>
</evidence>
<dbReference type="GO" id="GO:0000287">
    <property type="term" value="F:magnesium ion binding"/>
    <property type="evidence" value="ECO:0007669"/>
    <property type="project" value="UniProtKB-UniRule"/>
</dbReference>
<evidence type="ECO:0000256" key="6">
    <source>
        <dbReference type="ARBA" id="ARBA00023268"/>
    </source>
</evidence>
<dbReference type="GO" id="GO:0000820">
    <property type="term" value="P:regulation of glutamine family amino acid metabolic process"/>
    <property type="evidence" value="ECO:0007669"/>
    <property type="project" value="UniProtKB-UniRule"/>
</dbReference>
<evidence type="ECO:0000256" key="4">
    <source>
        <dbReference type="ARBA" id="ARBA00022840"/>
    </source>
</evidence>
<evidence type="ECO:0000256" key="2">
    <source>
        <dbReference type="ARBA" id="ARBA00022695"/>
    </source>
</evidence>
<keyword evidence="11" id="KW-1185">Reference proteome</keyword>
<feature type="domain" description="Glutamate-ammonia ligase adenylyltransferase repeated" evidence="8">
    <location>
        <begin position="575"/>
        <end position="828"/>
    </location>
</feature>
<comment type="function">
    <text evidence="7">Involved in the regulation of glutamine synthetase GlnA, a key enzyme in the process to assimilate ammonia. When cellular nitrogen levels are high, the C-terminal adenylyl transferase (AT) inactivates GlnA by covalent transfer of an adenylyl group from ATP to specific tyrosine residue of GlnA, thus reducing its activity. Conversely, when nitrogen levels are low, the N-terminal adenylyl removase (AR) activates GlnA by removing the adenylyl group by phosphorolysis, increasing its activity. The regulatory region of GlnE binds the signal transduction protein PII (GlnB) which indicates the nitrogen status of the cell.</text>
</comment>
<evidence type="ECO:0000256" key="1">
    <source>
        <dbReference type="ARBA" id="ARBA00022679"/>
    </source>
</evidence>
<dbReference type="EMBL" id="CP022684">
    <property type="protein sequence ID" value="AUM13440.1"/>
    <property type="molecule type" value="Genomic_DNA"/>
</dbReference>
<dbReference type="KEGG" id="kak:Kalk_13865"/>
<feature type="region of interest" description="Adenylyl removase" evidence="7">
    <location>
        <begin position="1"/>
        <end position="464"/>
    </location>
</feature>
<keyword evidence="5 7" id="KW-0460">Magnesium</keyword>
<dbReference type="FunFam" id="1.20.120.330:FF:000005">
    <property type="entry name" value="Bifunctional glutamine synthetase adenylyltransferase/adenylyl-removing enzyme"/>
    <property type="match status" value="1"/>
</dbReference>
<accession>A0A2K9LMH2</accession>
<dbReference type="PANTHER" id="PTHR30621">
    <property type="entry name" value="GLUTAMINE SYNTHETASE ADENYLYLTRANSFERASE"/>
    <property type="match status" value="1"/>
</dbReference>
<dbReference type="InterPro" id="IPR023057">
    <property type="entry name" value="GlnE"/>
</dbReference>
<evidence type="ECO:0000259" key="9">
    <source>
        <dbReference type="Pfam" id="PF08335"/>
    </source>
</evidence>
<keyword evidence="2 7" id="KW-0548">Nucleotidyltransferase</keyword>
<dbReference type="InterPro" id="IPR043519">
    <property type="entry name" value="NT_sf"/>
</dbReference>
<dbReference type="EC" id="2.7.7.42" evidence="7"/>
<keyword evidence="6 7" id="KW-0511">Multifunctional enzyme</keyword>
<comment type="cofactor">
    <cofactor evidence="7">
        <name>Mg(2+)</name>
        <dbReference type="ChEBI" id="CHEBI:18420"/>
    </cofactor>
</comment>
<dbReference type="AlphaFoldDB" id="A0A2K9LMH2"/>
<comment type="catalytic activity">
    <reaction evidence="7">
        <text>[glutamine synthetase]-O(4)-(5'-adenylyl)-L-tyrosine + phosphate = [glutamine synthetase]-L-tyrosine + ADP</text>
        <dbReference type="Rhea" id="RHEA:43716"/>
        <dbReference type="Rhea" id="RHEA-COMP:10660"/>
        <dbReference type="Rhea" id="RHEA-COMP:10661"/>
        <dbReference type="ChEBI" id="CHEBI:43474"/>
        <dbReference type="ChEBI" id="CHEBI:46858"/>
        <dbReference type="ChEBI" id="CHEBI:83624"/>
        <dbReference type="ChEBI" id="CHEBI:456216"/>
        <dbReference type="EC" id="2.7.7.89"/>
    </reaction>
</comment>
<evidence type="ECO:0000256" key="3">
    <source>
        <dbReference type="ARBA" id="ARBA00022741"/>
    </source>
</evidence>
<dbReference type="GO" id="GO:0008882">
    <property type="term" value="F:[glutamate-ammonia-ligase] adenylyltransferase activity"/>
    <property type="evidence" value="ECO:0007669"/>
    <property type="project" value="UniProtKB-UniRule"/>
</dbReference>
<feature type="domain" description="PII-uridylyltransferase/Glutamine-synthetase adenylyltransferase" evidence="9">
    <location>
        <begin position="321"/>
        <end position="458"/>
    </location>
</feature>
<evidence type="ECO:0000259" key="8">
    <source>
        <dbReference type="Pfam" id="PF03710"/>
    </source>
</evidence>
<dbReference type="InterPro" id="IPR013546">
    <property type="entry name" value="PII_UdlTrfase/GS_AdlTrfase"/>
</dbReference>
<comment type="catalytic activity">
    <reaction evidence="7">
        <text>[glutamine synthetase]-L-tyrosine + ATP = [glutamine synthetase]-O(4)-(5'-adenylyl)-L-tyrosine + diphosphate</text>
        <dbReference type="Rhea" id="RHEA:18589"/>
        <dbReference type="Rhea" id="RHEA-COMP:10660"/>
        <dbReference type="Rhea" id="RHEA-COMP:10661"/>
        <dbReference type="ChEBI" id="CHEBI:30616"/>
        <dbReference type="ChEBI" id="CHEBI:33019"/>
        <dbReference type="ChEBI" id="CHEBI:46858"/>
        <dbReference type="ChEBI" id="CHEBI:83624"/>
        <dbReference type="EC" id="2.7.7.42"/>
    </reaction>
</comment>
<dbReference type="SUPFAM" id="SSF81301">
    <property type="entry name" value="Nucleotidyltransferase"/>
    <property type="match status" value="2"/>
</dbReference>
<dbReference type="OrthoDB" id="9759366at2"/>
<dbReference type="InterPro" id="IPR005190">
    <property type="entry name" value="GlnE_rpt_dom"/>
</dbReference>
<dbReference type="Gene3D" id="3.30.460.10">
    <property type="entry name" value="Beta Polymerase, domain 2"/>
    <property type="match status" value="2"/>
</dbReference>
<reference evidence="11" key="1">
    <citation type="submission" date="2017-08" db="EMBL/GenBank/DDBJ databases">
        <title>Direct submision.</title>
        <authorList>
            <person name="Kim S.-J."/>
            <person name="Rhee S.-K."/>
        </authorList>
    </citation>
    <scope>NUCLEOTIDE SEQUENCE [LARGE SCALE GENOMIC DNA]</scope>
    <source>
        <strain evidence="11">GI5</strain>
    </source>
</reference>
<keyword evidence="1 7" id="KW-0808">Transferase</keyword>
<dbReference type="Proteomes" id="UP000235116">
    <property type="component" value="Chromosome"/>
</dbReference>
<organism evidence="10 11">
    <name type="scientific">Ketobacter alkanivorans</name>
    <dbReference type="NCBI Taxonomy" id="1917421"/>
    <lineage>
        <taxon>Bacteria</taxon>
        <taxon>Pseudomonadati</taxon>
        <taxon>Pseudomonadota</taxon>
        <taxon>Gammaproteobacteria</taxon>
        <taxon>Pseudomonadales</taxon>
        <taxon>Ketobacteraceae</taxon>
        <taxon>Ketobacter</taxon>
    </lineage>
</organism>
<comment type="similarity">
    <text evidence="7">Belongs to the GlnE family.</text>
</comment>
<evidence type="ECO:0000256" key="7">
    <source>
        <dbReference type="HAMAP-Rule" id="MF_00802"/>
    </source>
</evidence>
<dbReference type="CDD" id="cd05401">
    <property type="entry name" value="NT_GlnE_GlnD_like"/>
    <property type="match status" value="2"/>
</dbReference>
<dbReference type="PANTHER" id="PTHR30621:SF0">
    <property type="entry name" value="BIFUNCTIONAL GLUTAMINE SYNTHETASE ADENYLYLTRANSFERASE_ADENYLYL-REMOVING ENZYME"/>
    <property type="match status" value="1"/>
</dbReference>
<gene>
    <name evidence="7" type="primary">glnE</name>
    <name evidence="10" type="ORF">Kalk_13865</name>
</gene>